<comment type="similarity">
    <text evidence="1">Belongs to the glycosyl hydrolase 63 family.</text>
</comment>
<dbReference type="Proteomes" id="UP000222056">
    <property type="component" value="Unassembled WGS sequence"/>
</dbReference>
<proteinExistence type="inferred from homology"/>
<evidence type="ECO:0000259" key="4">
    <source>
        <dbReference type="Pfam" id="PF22422"/>
    </source>
</evidence>
<dbReference type="InterPro" id="IPR004888">
    <property type="entry name" value="Glycoside_hydrolase_63"/>
</dbReference>
<evidence type="ECO:0000256" key="3">
    <source>
        <dbReference type="ARBA" id="ARBA00023295"/>
    </source>
</evidence>
<reference evidence="6" key="1">
    <citation type="submission" date="2016-10" db="EMBL/GenBank/DDBJ databases">
        <authorList>
            <person name="Varghese N."/>
            <person name="Submissions S."/>
        </authorList>
    </citation>
    <scope>NUCLEOTIDE SEQUENCE [LARGE SCALE GENOMIC DNA]</scope>
    <source>
        <strain evidence="6">ATCC 35263</strain>
    </source>
</reference>
<dbReference type="OrthoDB" id="9781878at2"/>
<keyword evidence="3" id="KW-0326">Glycosidase</keyword>
<evidence type="ECO:0000256" key="2">
    <source>
        <dbReference type="ARBA" id="ARBA00022801"/>
    </source>
</evidence>
<protein>
    <submittedName>
        <fullName evidence="5">Glycosyl hydrolase family 63 C-terminal domain-containing protein</fullName>
    </submittedName>
</protein>
<dbReference type="Gene3D" id="1.50.10.10">
    <property type="match status" value="1"/>
</dbReference>
<dbReference type="GO" id="GO:0009311">
    <property type="term" value="P:oligosaccharide metabolic process"/>
    <property type="evidence" value="ECO:0007669"/>
    <property type="project" value="InterPro"/>
</dbReference>
<organism evidence="5 6">
    <name type="scientific">Thermoleophilum album</name>
    <dbReference type="NCBI Taxonomy" id="29539"/>
    <lineage>
        <taxon>Bacteria</taxon>
        <taxon>Bacillati</taxon>
        <taxon>Actinomycetota</taxon>
        <taxon>Thermoleophilia</taxon>
        <taxon>Thermoleophilales</taxon>
        <taxon>Thermoleophilaceae</taxon>
        <taxon>Thermoleophilum</taxon>
    </lineage>
</organism>
<dbReference type="STRING" id="29539.SAMN02745716_0194"/>
<name>A0A1H6FKI6_THEAL</name>
<dbReference type="PANTHER" id="PTHR10412">
    <property type="entry name" value="MANNOSYL-OLIGOSACCHARIDE GLUCOSIDASE"/>
    <property type="match status" value="1"/>
</dbReference>
<dbReference type="InterPro" id="IPR054491">
    <property type="entry name" value="MGH1-like_GH"/>
</dbReference>
<keyword evidence="6" id="KW-1185">Reference proteome</keyword>
<evidence type="ECO:0000256" key="1">
    <source>
        <dbReference type="ARBA" id="ARBA00010833"/>
    </source>
</evidence>
<dbReference type="EMBL" id="FNWJ01000001">
    <property type="protein sequence ID" value="SEH10345.1"/>
    <property type="molecule type" value="Genomic_DNA"/>
</dbReference>
<dbReference type="AlphaFoldDB" id="A0A1H6FKI6"/>
<dbReference type="PANTHER" id="PTHR10412:SF11">
    <property type="entry name" value="MANNOSYL-OLIGOSACCHARIDE GLUCOSIDASE"/>
    <property type="match status" value="1"/>
</dbReference>
<evidence type="ECO:0000313" key="6">
    <source>
        <dbReference type="Proteomes" id="UP000222056"/>
    </source>
</evidence>
<dbReference type="RefSeq" id="WP_093115404.1">
    <property type="nucleotide sequence ID" value="NZ_FNWJ01000001.1"/>
</dbReference>
<dbReference type="GO" id="GO:0006487">
    <property type="term" value="P:protein N-linked glycosylation"/>
    <property type="evidence" value="ECO:0007669"/>
    <property type="project" value="TreeGrafter"/>
</dbReference>
<feature type="domain" description="Mannosylglycerate hydrolase MGH1-like glycoside hydrolase" evidence="4">
    <location>
        <begin position="32"/>
        <end position="435"/>
    </location>
</feature>
<dbReference type="InterPro" id="IPR012341">
    <property type="entry name" value="6hp_glycosidase-like_sf"/>
</dbReference>
<dbReference type="GO" id="GO:0004573">
    <property type="term" value="F:Glc3Man9GlcNAc2 oligosaccharide glucosidase activity"/>
    <property type="evidence" value="ECO:0007669"/>
    <property type="project" value="InterPro"/>
</dbReference>
<dbReference type="InterPro" id="IPR008928">
    <property type="entry name" value="6-hairpin_glycosidase_sf"/>
</dbReference>
<evidence type="ECO:0000313" key="5">
    <source>
        <dbReference type="EMBL" id="SEH10345.1"/>
    </source>
</evidence>
<accession>A0A1H6FKI6</accession>
<dbReference type="Pfam" id="PF22422">
    <property type="entry name" value="MGH1-like_GH"/>
    <property type="match status" value="1"/>
</dbReference>
<keyword evidence="2 5" id="KW-0378">Hydrolase</keyword>
<sequence>MDVLDGRLAAVCRATLERDDRGSYTVPAPLTYPHQWNWDSAFVALGWLEISPERAWRELESLLAAQQPNGLVPHLIYATPAPIAELVAHLHDVPVVRRLVPALVGRRYSPSPAWWGWRRGGDGRFCSAITQPPVAATATWLLFEATGDEPRARALLPALARWHRFLLDERDPLGLGEPVLIHPWESGRDNAPEWDAPLDRVRPEVTVVPRPDRDHVDAAERPSDDHYRRFLTLVRRGTRSGWRQRELAARGPFRVLDPGFSAILARACADLSRLADALGERRLAEVEAARAERVAAALAARTGGDGLARAIDLADDSESDALSCGSALAVVAPSLSAASLDALEQVVLQGPLASPFGVRSLDRGDRRLRPRCYWRGPVWVNVGWLCALGLATHGRRRSSALLIRRVVECVRAGGVREYYAPGSGRGLGAHDFAWTAALCLRELGPRGLCGGQLTTAAEQEAAA</sequence>
<dbReference type="SUPFAM" id="SSF48208">
    <property type="entry name" value="Six-hairpin glycosidases"/>
    <property type="match status" value="1"/>
</dbReference>
<gene>
    <name evidence="5" type="ORF">SAMN02745716_0194</name>
</gene>